<evidence type="ECO:0000313" key="5">
    <source>
        <dbReference type="Proteomes" id="UP001431572"/>
    </source>
</evidence>
<keyword evidence="1" id="KW-0812">Transmembrane</keyword>
<keyword evidence="5" id="KW-1185">Reference proteome</keyword>
<proteinExistence type="predicted"/>
<sequence length="207" mass="22980">MQTPRSCHSCTTINPATNSYCAECGVNLAVAPAKPKKPAKVATQSRPNLWVASLWGFVGFLLVTVIITAPCWFTEISLFIISPEDGFSLFLSRFSFNGLSFYIGLPLNGLIIGRLIYLGVKRNDSAVQRFIAVAFTALSLTIIQYIYWAPSYSFQNWLFDNNGEPFARLGMLFDYDTGAGLLVIAMFLAGLVMAFWSSGTMWRKRQA</sequence>
<keyword evidence="1" id="KW-0472">Membrane</keyword>
<dbReference type="EMBL" id="CP128400">
    <property type="protein sequence ID" value="WJW69069.1"/>
    <property type="molecule type" value="Genomic_DNA"/>
</dbReference>
<dbReference type="AlphaFoldDB" id="A0A8T7M4X8"/>
<reference evidence="3" key="2">
    <citation type="journal article" date="2024" name="Nature">
        <title>Anoxygenic phototroph of the Chloroflexota uses a type I reaction centre.</title>
        <authorList>
            <person name="Tsuji J.M."/>
            <person name="Shaw N.A."/>
            <person name="Nagashima S."/>
            <person name="Venkiteswaran J.J."/>
            <person name="Schiff S.L."/>
            <person name="Watanabe T."/>
            <person name="Fukui M."/>
            <person name="Hanada S."/>
            <person name="Tank M."/>
            <person name="Neufeld J.D."/>
        </authorList>
    </citation>
    <scope>NUCLEOTIDE SEQUENCE</scope>
    <source>
        <strain evidence="3">L227-S17</strain>
    </source>
</reference>
<keyword evidence="1" id="KW-1133">Transmembrane helix</keyword>
<feature type="transmembrane region" description="Helical" evidence="1">
    <location>
        <begin position="130"/>
        <end position="148"/>
    </location>
</feature>
<feature type="transmembrane region" description="Helical" evidence="1">
    <location>
        <begin position="101"/>
        <end position="118"/>
    </location>
</feature>
<dbReference type="Proteomes" id="UP000521676">
    <property type="component" value="Unassembled WGS sequence"/>
</dbReference>
<protein>
    <recommendedName>
        <fullName evidence="6">Zinc ribbon domain-containing protein</fullName>
    </recommendedName>
</protein>
<evidence type="ECO:0000256" key="1">
    <source>
        <dbReference type="SAM" id="Phobius"/>
    </source>
</evidence>
<evidence type="ECO:0008006" key="6">
    <source>
        <dbReference type="Google" id="ProtNLM"/>
    </source>
</evidence>
<feature type="transmembrane region" description="Helical" evidence="1">
    <location>
        <begin position="178"/>
        <end position="196"/>
    </location>
</feature>
<reference evidence="2 4" key="1">
    <citation type="submission" date="2020-06" db="EMBL/GenBank/DDBJ databases">
        <title>Anoxygenic phototrophic Chloroflexota member uses a Type I reaction center.</title>
        <authorList>
            <person name="Tsuji J.M."/>
            <person name="Shaw N.A."/>
            <person name="Nagashima S."/>
            <person name="Venkiteswaran J."/>
            <person name="Schiff S.L."/>
            <person name="Hanada S."/>
            <person name="Tank M."/>
            <person name="Neufeld J.D."/>
        </authorList>
    </citation>
    <scope>NUCLEOTIDE SEQUENCE [LARGE SCALE GENOMIC DNA]</scope>
    <source>
        <strain evidence="2">L227-S17</strain>
    </source>
</reference>
<accession>A0A8T7M4X8</accession>
<dbReference type="Proteomes" id="UP001431572">
    <property type="component" value="Chromosome 2"/>
</dbReference>
<dbReference type="EMBL" id="JACATZ010000003">
    <property type="protein sequence ID" value="NWJ47157.1"/>
    <property type="molecule type" value="Genomic_DNA"/>
</dbReference>
<gene>
    <name evidence="2" type="ORF">HXX08_14950</name>
    <name evidence="3" type="ORF">OZ401_002662</name>
</gene>
<dbReference type="RefSeq" id="WP_341470962.1">
    <property type="nucleotide sequence ID" value="NZ_CP128400.1"/>
</dbReference>
<evidence type="ECO:0000313" key="2">
    <source>
        <dbReference type="EMBL" id="NWJ47157.1"/>
    </source>
</evidence>
<name>A0A8T7M4X8_9CHLR</name>
<evidence type="ECO:0000313" key="4">
    <source>
        <dbReference type="Proteomes" id="UP000521676"/>
    </source>
</evidence>
<feature type="transmembrane region" description="Helical" evidence="1">
    <location>
        <begin position="54"/>
        <end position="81"/>
    </location>
</feature>
<organism evidence="2 4">
    <name type="scientific">Candidatus Chlorohelix allophototropha</name>
    <dbReference type="NCBI Taxonomy" id="3003348"/>
    <lineage>
        <taxon>Bacteria</taxon>
        <taxon>Bacillati</taxon>
        <taxon>Chloroflexota</taxon>
        <taxon>Chloroflexia</taxon>
        <taxon>Candidatus Chloroheliales</taxon>
        <taxon>Candidatus Chloroheliaceae</taxon>
        <taxon>Candidatus Chlorohelix</taxon>
    </lineage>
</organism>
<evidence type="ECO:0000313" key="3">
    <source>
        <dbReference type="EMBL" id="WJW69069.1"/>
    </source>
</evidence>